<dbReference type="KEGG" id="cyp:PCC8801_3630"/>
<keyword evidence="3" id="KW-1185">Reference proteome</keyword>
<dbReference type="Proteomes" id="UP000008204">
    <property type="component" value="Chromosome"/>
</dbReference>
<evidence type="ECO:0000256" key="1">
    <source>
        <dbReference type="SAM" id="Phobius"/>
    </source>
</evidence>
<protein>
    <submittedName>
        <fullName evidence="2">Uncharacterized protein</fullName>
    </submittedName>
</protein>
<evidence type="ECO:0000313" key="2">
    <source>
        <dbReference type="EMBL" id="ACK67592.1"/>
    </source>
</evidence>
<keyword evidence="1" id="KW-1133">Transmembrane helix</keyword>
<dbReference type="HOGENOM" id="CLU_218749_1_0_3"/>
<name>B7K1Q0_RIPO1</name>
<sequence length="38" mass="3969">METNNLLDLILGSLASLILIGGLIMLINGVLGMGDKKN</sequence>
<dbReference type="AlphaFoldDB" id="B7K1Q0"/>
<dbReference type="RefSeq" id="WP_012596850.1">
    <property type="nucleotide sequence ID" value="NC_011726.1"/>
</dbReference>
<dbReference type="EMBL" id="CP001287">
    <property type="protein sequence ID" value="ACK67592.1"/>
    <property type="molecule type" value="Genomic_DNA"/>
</dbReference>
<keyword evidence="1" id="KW-0812">Transmembrane</keyword>
<proteinExistence type="predicted"/>
<evidence type="ECO:0000313" key="3">
    <source>
        <dbReference type="Proteomes" id="UP000008204"/>
    </source>
</evidence>
<feature type="transmembrane region" description="Helical" evidence="1">
    <location>
        <begin position="6"/>
        <end position="31"/>
    </location>
</feature>
<reference evidence="3" key="1">
    <citation type="journal article" date="2011" name="MBio">
        <title>Novel metabolic attributes of the genus Cyanothece, comprising a group of unicellular nitrogen-fixing Cyanobacteria.</title>
        <authorList>
            <person name="Bandyopadhyay A."/>
            <person name="Elvitigala T."/>
            <person name="Welsh E."/>
            <person name="Stockel J."/>
            <person name="Liberton M."/>
            <person name="Min H."/>
            <person name="Sherman L.A."/>
            <person name="Pakrasi H.B."/>
        </authorList>
    </citation>
    <scope>NUCLEOTIDE SEQUENCE [LARGE SCALE GENOMIC DNA]</scope>
    <source>
        <strain evidence="3">PCC 8801</strain>
    </source>
</reference>
<dbReference type="STRING" id="41431.PCC8801_3630"/>
<keyword evidence="1" id="KW-0472">Membrane</keyword>
<gene>
    <name evidence="2" type="ordered locus">PCC8801_3630</name>
</gene>
<accession>B7K1Q0</accession>
<organism evidence="2 3">
    <name type="scientific">Rippkaea orientalis (strain PCC 8801 / RF-1)</name>
    <name type="common">Cyanothece sp. (strain PCC 8801)</name>
    <dbReference type="NCBI Taxonomy" id="41431"/>
    <lineage>
        <taxon>Bacteria</taxon>
        <taxon>Bacillati</taxon>
        <taxon>Cyanobacteriota</taxon>
        <taxon>Cyanophyceae</taxon>
        <taxon>Oscillatoriophycideae</taxon>
        <taxon>Chroococcales</taxon>
        <taxon>Aphanothecaceae</taxon>
        <taxon>Rippkaea</taxon>
        <taxon>Rippkaea orientalis</taxon>
    </lineage>
</organism>